<dbReference type="Proteomes" id="UP000595460">
    <property type="component" value="Chromosome"/>
</dbReference>
<gene>
    <name evidence="3" type="ORF">JI749_02135</name>
</gene>
<accession>A0ABX7C1C0</accession>
<evidence type="ECO:0000256" key="1">
    <source>
        <dbReference type="SAM" id="SignalP"/>
    </source>
</evidence>
<proteinExistence type="predicted"/>
<evidence type="ECO:0000259" key="2">
    <source>
        <dbReference type="Pfam" id="PF01471"/>
    </source>
</evidence>
<name>A0ABX7C1C0_9HYPH</name>
<dbReference type="Pfam" id="PF11150">
    <property type="entry name" value="DUF2927"/>
    <property type="match status" value="1"/>
</dbReference>
<keyword evidence="4" id="KW-1185">Reference proteome</keyword>
<dbReference type="SUPFAM" id="SSF47090">
    <property type="entry name" value="PGBD-like"/>
    <property type="match status" value="1"/>
</dbReference>
<dbReference type="InterPro" id="IPR036365">
    <property type="entry name" value="PGBD-like_sf"/>
</dbReference>
<dbReference type="InterPro" id="IPR021323">
    <property type="entry name" value="DUF2927"/>
</dbReference>
<evidence type="ECO:0000313" key="3">
    <source>
        <dbReference type="EMBL" id="QQR36460.1"/>
    </source>
</evidence>
<feature type="domain" description="Peptidoglycan binding-like" evidence="2">
    <location>
        <begin position="227"/>
        <end position="281"/>
    </location>
</feature>
<organism evidence="3 4">
    <name type="scientific">Devosia oryziradicis</name>
    <dbReference type="NCBI Taxonomy" id="2801335"/>
    <lineage>
        <taxon>Bacteria</taxon>
        <taxon>Pseudomonadati</taxon>
        <taxon>Pseudomonadota</taxon>
        <taxon>Alphaproteobacteria</taxon>
        <taxon>Hyphomicrobiales</taxon>
        <taxon>Devosiaceae</taxon>
        <taxon>Devosia</taxon>
    </lineage>
</organism>
<protein>
    <submittedName>
        <fullName evidence="3">DUF2927 domain-containing protein</fullName>
    </submittedName>
</protein>
<dbReference type="Pfam" id="PF01471">
    <property type="entry name" value="PG_binding_1"/>
    <property type="match status" value="1"/>
</dbReference>
<evidence type="ECO:0000313" key="4">
    <source>
        <dbReference type="Proteomes" id="UP000595460"/>
    </source>
</evidence>
<sequence>MPAIVRIDVVLALSFLLALPAEAACDVALSPADIDRAIAISIGAEYGDARAAVARWHRDVTVGVAGDARPEDRATLAAVVAELGTLIAPTRIRLVEGGADMLVQFAPVDEFSQLNPNYQPDNYGFFWMHWDGAGITDSDVLISTTGLTRAETDHLIREEVTQALGMANDLGDEADSIFYAPWTDTQAYSPSDTRVIRALYCADVRHGMAVDDFRDVLATQAKLLDPAEIAALQRALVARGHPISDAGGIVGDDTRQAIRAEQGALGLYADGEPNRGLIARLKVKL</sequence>
<dbReference type="InterPro" id="IPR002477">
    <property type="entry name" value="Peptidoglycan-bd-like"/>
</dbReference>
<dbReference type="RefSeq" id="WP_201658240.1">
    <property type="nucleotide sequence ID" value="NZ_CP068047.1"/>
</dbReference>
<dbReference type="InterPro" id="IPR036366">
    <property type="entry name" value="PGBDSf"/>
</dbReference>
<feature type="chain" id="PRO_5045698123" evidence="1">
    <location>
        <begin position="24"/>
        <end position="285"/>
    </location>
</feature>
<dbReference type="EMBL" id="CP068047">
    <property type="protein sequence ID" value="QQR36460.1"/>
    <property type="molecule type" value="Genomic_DNA"/>
</dbReference>
<keyword evidence="1" id="KW-0732">Signal</keyword>
<reference evidence="3 4" key="1">
    <citation type="submission" date="2021-01" db="EMBL/GenBank/DDBJ databases">
        <title>Genome seq and assembly of Devosia sp. G19.</title>
        <authorList>
            <person name="Chhetri G."/>
        </authorList>
    </citation>
    <scope>NUCLEOTIDE SEQUENCE [LARGE SCALE GENOMIC DNA]</scope>
    <source>
        <strain evidence="3 4">G19</strain>
    </source>
</reference>
<dbReference type="Gene3D" id="1.10.101.10">
    <property type="entry name" value="PGBD-like superfamily/PGBD"/>
    <property type="match status" value="1"/>
</dbReference>
<feature type="signal peptide" evidence="1">
    <location>
        <begin position="1"/>
        <end position="23"/>
    </location>
</feature>